<feature type="non-terminal residue" evidence="1">
    <location>
        <position position="120"/>
    </location>
</feature>
<dbReference type="EMBL" id="PCRF01000205">
    <property type="protein sequence ID" value="PIP16134.1"/>
    <property type="molecule type" value="Genomic_DNA"/>
</dbReference>
<name>A0A2G9YAA4_9BACT</name>
<evidence type="ECO:0000313" key="1">
    <source>
        <dbReference type="EMBL" id="PIP16134.1"/>
    </source>
</evidence>
<comment type="caution">
    <text evidence="1">The sequence shown here is derived from an EMBL/GenBank/DDBJ whole genome shotgun (WGS) entry which is preliminary data.</text>
</comment>
<proteinExistence type="predicted"/>
<reference evidence="1 2" key="1">
    <citation type="submission" date="2017-09" db="EMBL/GenBank/DDBJ databases">
        <title>Depth-based differentiation of microbial function through sediment-hosted aquifers and enrichment of novel symbionts in the deep terrestrial subsurface.</title>
        <authorList>
            <person name="Probst A.J."/>
            <person name="Ladd B."/>
            <person name="Jarett J.K."/>
            <person name="Geller-Mcgrath D.E."/>
            <person name="Sieber C.M."/>
            <person name="Emerson J.B."/>
            <person name="Anantharaman K."/>
            <person name="Thomas B.C."/>
            <person name="Malmstrom R."/>
            <person name="Stieglmeier M."/>
            <person name="Klingl A."/>
            <person name="Woyke T."/>
            <person name="Ryan C.M."/>
            <person name="Banfield J.F."/>
        </authorList>
    </citation>
    <scope>NUCLEOTIDE SEQUENCE [LARGE SCALE GENOMIC DNA]</scope>
    <source>
        <strain evidence="1">CG23_combo_of_CG06-09_8_20_14_all_48_7</strain>
    </source>
</reference>
<evidence type="ECO:0000313" key="2">
    <source>
        <dbReference type="Proteomes" id="UP000230392"/>
    </source>
</evidence>
<organism evidence="1 2">
    <name type="scientific">bacterium (Candidatus Ratteibacteria) CG23_combo_of_CG06-09_8_20_14_all_48_7</name>
    <dbReference type="NCBI Taxonomy" id="2014292"/>
    <lineage>
        <taxon>Bacteria</taxon>
        <taxon>Candidatus Ratteibacteria</taxon>
    </lineage>
</organism>
<dbReference type="AlphaFoldDB" id="A0A2G9YAA4"/>
<dbReference type="Proteomes" id="UP000230392">
    <property type="component" value="Unassembled WGS sequence"/>
</dbReference>
<gene>
    <name evidence="1" type="ORF">COX46_04135</name>
</gene>
<protein>
    <submittedName>
        <fullName evidence="1">Uncharacterized protein</fullName>
    </submittedName>
</protein>
<sequence>MSLRLPPEVLREPVQQETGGNQPIRFTKNDYEYELTPLYDYEINGLIVSKRSYKFLTLESDRYEKVFPVDLALIWGSNVASKVYQNRNVKFSQDCRWAYVNWYGNIDFNLNEMSNNHLPV</sequence>
<accession>A0A2G9YAA4</accession>